<evidence type="ECO:0000313" key="2">
    <source>
        <dbReference type="EMBL" id="GAA4261372.1"/>
    </source>
</evidence>
<feature type="transmembrane region" description="Helical" evidence="1">
    <location>
        <begin position="44"/>
        <end position="68"/>
    </location>
</feature>
<keyword evidence="1" id="KW-0472">Membrane</keyword>
<feature type="transmembrane region" description="Helical" evidence="1">
    <location>
        <begin position="16"/>
        <end position="37"/>
    </location>
</feature>
<accession>A0ABP8DPY8</accession>
<dbReference type="SUPFAM" id="SSF103473">
    <property type="entry name" value="MFS general substrate transporter"/>
    <property type="match status" value="1"/>
</dbReference>
<evidence type="ECO:0008006" key="4">
    <source>
        <dbReference type="Google" id="ProtNLM"/>
    </source>
</evidence>
<dbReference type="Proteomes" id="UP001500620">
    <property type="component" value="Unassembled WGS sequence"/>
</dbReference>
<name>A0ABP8DPY8_9ACTN</name>
<keyword evidence="1" id="KW-0812">Transmembrane</keyword>
<reference evidence="3" key="1">
    <citation type="journal article" date="2019" name="Int. J. Syst. Evol. Microbiol.">
        <title>The Global Catalogue of Microorganisms (GCM) 10K type strain sequencing project: providing services to taxonomists for standard genome sequencing and annotation.</title>
        <authorList>
            <consortium name="The Broad Institute Genomics Platform"/>
            <consortium name="The Broad Institute Genome Sequencing Center for Infectious Disease"/>
            <person name="Wu L."/>
            <person name="Ma J."/>
        </authorList>
    </citation>
    <scope>NUCLEOTIDE SEQUENCE [LARGE SCALE GENOMIC DNA]</scope>
    <source>
        <strain evidence="3">JCM 17441</strain>
    </source>
</reference>
<dbReference type="EMBL" id="BAABAT010000045">
    <property type="protein sequence ID" value="GAA4261372.1"/>
    <property type="molecule type" value="Genomic_DNA"/>
</dbReference>
<evidence type="ECO:0000256" key="1">
    <source>
        <dbReference type="SAM" id="Phobius"/>
    </source>
</evidence>
<gene>
    <name evidence="2" type="ORF">GCM10022255_093760</name>
</gene>
<evidence type="ECO:0000313" key="3">
    <source>
        <dbReference type="Proteomes" id="UP001500620"/>
    </source>
</evidence>
<dbReference type="Gene3D" id="1.20.1250.20">
    <property type="entry name" value="MFS general substrate transporter like domains"/>
    <property type="match status" value="1"/>
</dbReference>
<sequence length="171" mass="16205">MTVHLVGFLVSRGHPATLAATVAGLLGVLSVTGRLLLTGARRRLPLTAVIAAVFTTQAVAGAALPLLAGSRAGAVGGVVAFGVGFGVASLASPALLADRYGTTAYATIAGTLNTPVTLAKAAAPLAAAALTALTGYGGTLAAIGGACAVAAVGILARAGTPPPNSGGAALR</sequence>
<keyword evidence="3" id="KW-1185">Reference proteome</keyword>
<comment type="caution">
    <text evidence="2">The sequence shown here is derived from an EMBL/GenBank/DDBJ whole genome shotgun (WGS) entry which is preliminary data.</text>
</comment>
<dbReference type="InterPro" id="IPR036259">
    <property type="entry name" value="MFS_trans_sf"/>
</dbReference>
<organism evidence="2 3">
    <name type="scientific">Dactylosporangium darangshiense</name>
    <dbReference type="NCBI Taxonomy" id="579108"/>
    <lineage>
        <taxon>Bacteria</taxon>
        <taxon>Bacillati</taxon>
        <taxon>Actinomycetota</taxon>
        <taxon>Actinomycetes</taxon>
        <taxon>Micromonosporales</taxon>
        <taxon>Micromonosporaceae</taxon>
        <taxon>Dactylosporangium</taxon>
    </lineage>
</organism>
<keyword evidence="1" id="KW-1133">Transmembrane helix</keyword>
<protein>
    <recommendedName>
        <fullName evidence="4">MFS transporter</fullName>
    </recommendedName>
</protein>
<proteinExistence type="predicted"/>
<feature type="transmembrane region" description="Helical" evidence="1">
    <location>
        <begin position="74"/>
        <end position="96"/>
    </location>
</feature>